<sequence>MGPGFLKRPGSSPQSMLHNAPTDIHNNTEPSSSSILFNPDGPTQSGLTGPIDDDISLHSEHNGLHSNSQVSQSTYNLNIPRSEEIYNVMTGSAGLKSLMPQHAPMIPVQHPYNITNNTIHPAHTTSKRKPHTANPNAIPEPLYRKAKLASHLKEMVKVSAPSAQNYGFNAVNPFFVVEGYSEENMEGNMSVDAGGSLYSTASKGSRRPKTQGTVYNNNNNSQVYVPIPRGSTQNVNANVLLLSASTGGLTNSNSNEYTGTVLPSIK</sequence>
<feature type="region of interest" description="Disordered" evidence="1">
    <location>
        <begin position="1"/>
        <end position="72"/>
    </location>
</feature>
<reference evidence="2" key="1">
    <citation type="submission" date="2021-01" db="EMBL/GenBank/DDBJ databases">
        <authorList>
            <person name="Corre E."/>
            <person name="Pelletier E."/>
            <person name="Niang G."/>
            <person name="Scheremetjew M."/>
            <person name="Finn R."/>
            <person name="Kale V."/>
            <person name="Holt S."/>
            <person name="Cochrane G."/>
            <person name="Meng A."/>
            <person name="Brown T."/>
            <person name="Cohen L."/>
        </authorList>
    </citation>
    <scope>NUCLEOTIDE SEQUENCE</scope>
    <source>
        <strain evidence="2">CCAP 955/1</strain>
    </source>
</reference>
<dbReference type="AlphaFoldDB" id="A0A7S3H668"/>
<gene>
    <name evidence="2" type="ORF">SELO1098_LOCUS14700</name>
</gene>
<protein>
    <submittedName>
        <fullName evidence="2">Uncharacterized protein</fullName>
    </submittedName>
</protein>
<evidence type="ECO:0000256" key="1">
    <source>
        <dbReference type="SAM" id="MobiDB-lite"/>
    </source>
</evidence>
<name>A0A7S3H668_9STRA</name>
<organism evidence="2">
    <name type="scientific">Spumella elongata</name>
    <dbReference type="NCBI Taxonomy" id="89044"/>
    <lineage>
        <taxon>Eukaryota</taxon>
        <taxon>Sar</taxon>
        <taxon>Stramenopiles</taxon>
        <taxon>Ochrophyta</taxon>
        <taxon>Chrysophyceae</taxon>
        <taxon>Chromulinales</taxon>
        <taxon>Chromulinaceae</taxon>
        <taxon>Spumella</taxon>
    </lineage>
</organism>
<feature type="compositionally biased region" description="Polar residues" evidence="1">
    <location>
        <begin position="24"/>
        <end position="47"/>
    </location>
</feature>
<dbReference type="EMBL" id="HBIC01029176">
    <property type="protein sequence ID" value="CAE0285859.1"/>
    <property type="molecule type" value="Transcribed_RNA"/>
</dbReference>
<evidence type="ECO:0000313" key="2">
    <source>
        <dbReference type="EMBL" id="CAE0285859.1"/>
    </source>
</evidence>
<proteinExistence type="predicted"/>
<accession>A0A7S3H668</accession>
<feature type="region of interest" description="Disordered" evidence="1">
    <location>
        <begin position="200"/>
        <end position="220"/>
    </location>
</feature>